<name>A0A2Z4FHV8_9DELT</name>
<reference evidence="1 2" key="1">
    <citation type="submission" date="2018-06" db="EMBL/GenBank/DDBJ databases">
        <title>Lujinxingia sediminis gen. nov. sp. nov., a new facultative anaerobic member of the class Deltaproteobacteria, and proposal of Lujinxingaceae fam. nov.</title>
        <authorList>
            <person name="Guo L.-Y."/>
            <person name="Li C.-M."/>
            <person name="Wang S."/>
            <person name="Du Z.-J."/>
        </authorList>
    </citation>
    <scope>NUCLEOTIDE SEQUENCE [LARGE SCALE GENOMIC DNA]</scope>
    <source>
        <strain evidence="1 2">FA350</strain>
    </source>
</reference>
<dbReference type="CDD" id="cd00756">
    <property type="entry name" value="MoaE"/>
    <property type="match status" value="1"/>
</dbReference>
<dbReference type="Proteomes" id="UP000249799">
    <property type="component" value="Chromosome"/>
</dbReference>
<dbReference type="RefSeq" id="WP_111331984.1">
    <property type="nucleotide sequence ID" value="NZ_CP030032.1"/>
</dbReference>
<dbReference type="InterPro" id="IPR016155">
    <property type="entry name" value="Mopterin_synth/thiamin_S_b"/>
</dbReference>
<dbReference type="KEGG" id="bsed:DN745_02840"/>
<dbReference type="SUPFAM" id="SSF54690">
    <property type="entry name" value="Molybdopterin synthase subunit MoaE"/>
    <property type="match status" value="1"/>
</dbReference>
<dbReference type="InterPro" id="IPR036563">
    <property type="entry name" value="MoaE_sf"/>
</dbReference>
<sequence length="244" mass="26909">MNITIRYFGGIRERLGKDAEELELEVAKDRAGEDAQPTVDDLWRAIFRAHPELEGIRESTRVAVNREFAPPELALSPDDEVALIPPVSGGVDVPDAREDATECADPTGAFLMTDQPLDTEVVRAFVSRPEAGAVVVFEGVVRDHTGDRKVSYLEYETYLEMALAKLVECADEVVLRWGGVVIAIHHRYGRLEIGEKAVVIAVSSPHRVAAFEACAFTIDRLKEIVPIWKKEVSPDGDEWVGMGA</sequence>
<dbReference type="InterPro" id="IPR003749">
    <property type="entry name" value="ThiS/MoaD-like"/>
</dbReference>
<evidence type="ECO:0000313" key="1">
    <source>
        <dbReference type="EMBL" id="AWV88334.1"/>
    </source>
</evidence>
<dbReference type="InterPro" id="IPR003448">
    <property type="entry name" value="Mopterin_biosynth_MoaE"/>
</dbReference>
<dbReference type="AlphaFoldDB" id="A0A2Z4FHV8"/>
<dbReference type="Pfam" id="PF02597">
    <property type="entry name" value="ThiS"/>
    <property type="match status" value="1"/>
</dbReference>
<dbReference type="PANTHER" id="PTHR23404">
    <property type="entry name" value="MOLYBDOPTERIN SYNTHASE RELATED"/>
    <property type="match status" value="1"/>
</dbReference>
<dbReference type="Gene3D" id="3.10.20.30">
    <property type="match status" value="1"/>
</dbReference>
<dbReference type="Pfam" id="PF02391">
    <property type="entry name" value="MoaE"/>
    <property type="match status" value="1"/>
</dbReference>
<dbReference type="CDD" id="cd00754">
    <property type="entry name" value="Ubl_MoaD"/>
    <property type="match status" value="1"/>
</dbReference>
<dbReference type="EMBL" id="CP030032">
    <property type="protein sequence ID" value="AWV88334.1"/>
    <property type="molecule type" value="Genomic_DNA"/>
</dbReference>
<proteinExistence type="predicted"/>
<protein>
    <submittedName>
        <fullName evidence="1">Molybdopterin converting factor</fullName>
    </submittedName>
</protein>
<dbReference type="Gene3D" id="3.90.1170.40">
    <property type="entry name" value="Molybdopterin biosynthesis MoaE subunit"/>
    <property type="match status" value="1"/>
</dbReference>
<dbReference type="OrthoDB" id="9803224at2"/>
<dbReference type="GO" id="GO:0006777">
    <property type="term" value="P:Mo-molybdopterin cofactor biosynthetic process"/>
    <property type="evidence" value="ECO:0007669"/>
    <property type="project" value="InterPro"/>
</dbReference>
<evidence type="ECO:0000313" key="2">
    <source>
        <dbReference type="Proteomes" id="UP000249799"/>
    </source>
</evidence>
<accession>A0A2Z4FHV8</accession>
<gene>
    <name evidence="1" type="ORF">DN745_02840</name>
</gene>
<dbReference type="InterPro" id="IPR012675">
    <property type="entry name" value="Beta-grasp_dom_sf"/>
</dbReference>
<dbReference type="UniPathway" id="UPA00344"/>
<dbReference type="SUPFAM" id="SSF54285">
    <property type="entry name" value="MoaD/ThiS"/>
    <property type="match status" value="1"/>
</dbReference>
<organism evidence="1 2">
    <name type="scientific">Bradymonas sediminis</name>
    <dbReference type="NCBI Taxonomy" id="1548548"/>
    <lineage>
        <taxon>Bacteria</taxon>
        <taxon>Deltaproteobacteria</taxon>
        <taxon>Bradymonadales</taxon>
        <taxon>Bradymonadaceae</taxon>
        <taxon>Bradymonas</taxon>
    </lineage>
</organism>
<keyword evidence="2" id="KW-1185">Reference proteome</keyword>